<dbReference type="InterPro" id="IPR029021">
    <property type="entry name" value="Prot-tyrosine_phosphatase-like"/>
</dbReference>
<gene>
    <name evidence="11" type="ORF">EgrG_000186500</name>
</gene>
<keyword evidence="4" id="KW-0904">Protein phosphatase</keyword>
<evidence type="ECO:0000259" key="10">
    <source>
        <dbReference type="PROSITE" id="PS50056"/>
    </source>
</evidence>
<feature type="domain" description="Tyrosine specific protein phosphatases" evidence="10">
    <location>
        <begin position="1517"/>
        <end position="1643"/>
    </location>
</feature>
<evidence type="ECO:0000256" key="3">
    <source>
        <dbReference type="ARBA" id="ARBA00022801"/>
    </source>
</evidence>
<evidence type="ECO:0000256" key="2">
    <source>
        <dbReference type="ARBA" id="ARBA00022729"/>
    </source>
</evidence>
<dbReference type="Proteomes" id="UP000492820">
    <property type="component" value="Unassembled WGS sequence"/>
</dbReference>
<feature type="chain" id="PRO_5041160498" evidence="8">
    <location>
        <begin position="46"/>
        <end position="1667"/>
    </location>
</feature>
<feature type="transmembrane region" description="Helical" evidence="7">
    <location>
        <begin position="1197"/>
        <end position="1218"/>
    </location>
</feature>
<reference evidence="13" key="3">
    <citation type="submission" date="2020-10" db="UniProtKB">
        <authorList>
            <consortium name="WormBaseParasite"/>
        </authorList>
    </citation>
    <scope>IDENTIFICATION</scope>
</reference>
<accession>A0A068WUT0</accession>
<evidence type="ECO:0000256" key="5">
    <source>
        <dbReference type="ARBA" id="ARBA00023136"/>
    </source>
</evidence>
<dbReference type="SMART" id="SM00194">
    <property type="entry name" value="PTPc"/>
    <property type="match status" value="1"/>
</dbReference>
<keyword evidence="7" id="KW-1133">Transmembrane helix</keyword>
<evidence type="ECO:0000259" key="9">
    <source>
        <dbReference type="PROSITE" id="PS50055"/>
    </source>
</evidence>
<dbReference type="WBParaSite" id="EgrG_000186500">
    <property type="protein sequence ID" value="EgrG_000186500"/>
    <property type="gene ID" value="EgrG_000186500"/>
</dbReference>
<feature type="signal peptide" evidence="8">
    <location>
        <begin position="1"/>
        <end position="45"/>
    </location>
</feature>
<dbReference type="PANTHER" id="PTHR19134">
    <property type="entry name" value="RECEPTOR-TYPE TYROSINE-PROTEIN PHOSPHATASE"/>
    <property type="match status" value="1"/>
</dbReference>
<dbReference type="SMART" id="SM00060">
    <property type="entry name" value="FN3"/>
    <property type="match status" value="2"/>
</dbReference>
<dbReference type="PROSITE" id="PS50056">
    <property type="entry name" value="TYR_PHOSPHATASE_2"/>
    <property type="match status" value="1"/>
</dbReference>
<reference evidence="11 12" key="1">
    <citation type="journal article" date="2013" name="Nature">
        <title>The genomes of four tapeworm species reveal adaptations to parasitism.</title>
        <authorList>
            <person name="Tsai I.J."/>
            <person name="Zarowiecki M."/>
            <person name="Holroyd N."/>
            <person name="Garciarrubio A."/>
            <person name="Sanchez-Flores A."/>
            <person name="Brooks K.L."/>
            <person name="Tracey A."/>
            <person name="Bobes R.J."/>
            <person name="Fragoso G."/>
            <person name="Sciutto E."/>
            <person name="Aslett M."/>
            <person name="Beasley H."/>
            <person name="Bennett H.M."/>
            <person name="Cai J."/>
            <person name="Camicia F."/>
            <person name="Clark R."/>
            <person name="Cucher M."/>
            <person name="De Silva N."/>
            <person name="Day T.A."/>
            <person name="Deplazes P."/>
            <person name="Estrada K."/>
            <person name="Fernandez C."/>
            <person name="Holland P.W."/>
            <person name="Hou J."/>
            <person name="Hu S."/>
            <person name="Huckvale T."/>
            <person name="Hung S.S."/>
            <person name="Kamenetzky L."/>
            <person name="Keane J.A."/>
            <person name="Kiss F."/>
            <person name="Koziol U."/>
            <person name="Lambert O."/>
            <person name="Liu K."/>
            <person name="Luo X."/>
            <person name="Luo Y."/>
            <person name="Macchiaroli N."/>
            <person name="Nichol S."/>
            <person name="Paps J."/>
            <person name="Parkinson J."/>
            <person name="Pouchkina-Stantcheva N."/>
            <person name="Riddiford N."/>
            <person name="Rosenzvit M."/>
            <person name="Salinas G."/>
            <person name="Wasmuth J.D."/>
            <person name="Zamanian M."/>
            <person name="Zheng Y."/>
            <person name="Cai X."/>
            <person name="Soberon X."/>
            <person name="Olson P.D."/>
            <person name="Laclette J.P."/>
            <person name="Brehm K."/>
            <person name="Berriman M."/>
            <person name="Garciarrubio A."/>
            <person name="Bobes R.J."/>
            <person name="Fragoso G."/>
            <person name="Sanchez-Flores A."/>
            <person name="Estrada K."/>
            <person name="Cevallos M.A."/>
            <person name="Morett E."/>
            <person name="Gonzalez V."/>
            <person name="Portillo T."/>
            <person name="Ochoa-Leyva A."/>
            <person name="Jose M.V."/>
            <person name="Sciutto E."/>
            <person name="Landa A."/>
            <person name="Jimenez L."/>
            <person name="Valdes V."/>
            <person name="Carrero J.C."/>
            <person name="Larralde C."/>
            <person name="Morales-Montor J."/>
            <person name="Limon-Lason J."/>
            <person name="Soberon X."/>
            <person name="Laclette J.P."/>
        </authorList>
    </citation>
    <scope>NUCLEOTIDE SEQUENCE [LARGE SCALE GENOMIC DNA]</scope>
</reference>
<dbReference type="SMART" id="SM00404">
    <property type="entry name" value="PTPc_motif"/>
    <property type="match status" value="1"/>
</dbReference>
<dbReference type="InterPro" id="IPR013783">
    <property type="entry name" value="Ig-like_fold"/>
</dbReference>
<comment type="subcellular location">
    <subcellularLocation>
        <location evidence="1">Membrane</location>
        <topology evidence="1">Single-pass membrane protein</topology>
    </subcellularLocation>
</comment>
<protein>
    <submittedName>
        <fullName evidence="13">Protein-tyrosine-phosphatase</fullName>
    </submittedName>
    <submittedName>
        <fullName evidence="11">Receptor type tyrosine protein phosphatase</fullName>
    </submittedName>
</protein>
<keyword evidence="11" id="KW-0675">Receptor</keyword>
<evidence type="ECO:0000256" key="6">
    <source>
        <dbReference type="ARBA" id="ARBA00051722"/>
    </source>
</evidence>
<proteinExistence type="predicted"/>
<reference evidence="11" key="2">
    <citation type="submission" date="2014-06" db="EMBL/GenBank/DDBJ databases">
        <authorList>
            <person name="Aslett M."/>
        </authorList>
    </citation>
    <scope>NUCLEOTIDE SEQUENCE</scope>
</reference>
<dbReference type="InterPro" id="IPR003961">
    <property type="entry name" value="FN3_dom"/>
</dbReference>
<evidence type="ECO:0000313" key="11">
    <source>
        <dbReference type="EMBL" id="CDS21449.1"/>
    </source>
</evidence>
<name>A0A068WUT0_ECHGR</name>
<feature type="domain" description="Tyrosine-protein phosphatase" evidence="9">
    <location>
        <begin position="1285"/>
        <end position="1652"/>
    </location>
</feature>
<dbReference type="InterPro" id="IPR003595">
    <property type="entry name" value="Tyr_Pase_cat"/>
</dbReference>
<dbReference type="Pfam" id="PF00102">
    <property type="entry name" value="Y_phosphatase"/>
    <property type="match status" value="2"/>
</dbReference>
<dbReference type="PANTHER" id="PTHR19134:SF531">
    <property type="entry name" value="TYROSINE-PROTEIN PHOSPHATASE LAR"/>
    <property type="match status" value="1"/>
</dbReference>
<evidence type="ECO:0000256" key="1">
    <source>
        <dbReference type="ARBA" id="ARBA00004167"/>
    </source>
</evidence>
<sequence length="1667" mass="188171">MHRCVSESDIAFHRCSHTTHIRQMRLHLFLLCLLTGLSSVNLAEAERCFDSWIFTDHPVAISIKPSFKKHTSTIGQQRKRDVQWIFELLNRADSVQMQSIRDYWGGQVQVDCVAEKKFYNGTAKMSIRIDKAKLKMEQCPFVTWQAHSESPTRCRIFRTSASDVPLNFIVFNRTAQMQAQLGARQTSFCLDRLSPATTYLLCLASHECQNDWNCEAFTTLQATSQDTPPYAMDVYVEWTDSKWVQLSWPPPKIRRPATPPIGYVISVRRDENCWEREVLLSAPWATEMERAHIRKSAERLEWAHRCGGRTARVVDGQLDGYWPDFAGSRRQTWVEGWNGADVDEQGPLGIFAVTVGDLQANTFYKFAITPIFHPHSNILSQSTDIQIKTASYDSRVSVEAGEGSMWISYPRAYDLTISEIGAYPIHCNHSSPTFNNGAAEILCRKSFHSTRQQVKISLTPGAIYRLKMDSSYSEPLLQKVVRIPPERPKFQPQIKAIALSSNLVFINVIHLNATVSNPLAFITRICQTTDTRQCKLHPLHYEVVSSYSLYQNRSVWRLSNFGDSAHFNARIQTTNRANLQVSLYAYPGDLLTGEEVQLATTTSEPRKDACKSWCIWPGGDWSNTNGGAIGTYNREFARRTSDGEVCEGYCEPLSEAINGESGCAPLHKRMQLCNLPVCSAVAPIGCVTDADSAQGTSWISVEWKNPRESVGSFPKFLILVTSHYDAEVGQVFVENTDTTLLPPFLRSAVQSLHRPQVHPITDGMDRVNITNLAQNTDYNIAVIPYLLDGRIGAVLEKTVKTKMAAPCRIAYVKIRRNGSDVSVTWQLQLKRTCSVPTDLVVEINETRRDVKLEHPFDRAHLTHNFEFCRTYHFRLRFDSLGGRREYPHALSSEIGYPDIADTAPFTYLSNTAPYFGVSFTPKHSSCVYEYALQWGIWPNFQHCKVVAAFPTGSNLPTLKEGFVYNFKARVQPPGLTPNCNNVTFASAWSEPLTIATALSKSEVKTHNVTVTAYIVEREEKEESSSACLLPQAEYSEHHELRAVENSISRSGDNASICIIVDWTVDATSAGSILGYILQLTQSAANNCRLIWVPCEDCFPGYGLRNALPEVAQQLRRIASQCIEDSTQLLQNAEQVNSKLYKTTMRLVLGFESLGEANDTLTGMVRVHAVKMGSIHQIMVQFWQTNAQVILSKGRFRAGLITGILAIVLVTILIAIVIIRKRRAKIIRQDQYMKVANEDEDALEADSMNIIQKKFGSRLRKAPTPIHLSHFVNTVANYAANDYAILREEFKTLQCNAAIQQDEKGLTMEVGAHPENQLRNRYKNVLPFDHNRLKLTKKYALADLCTVDESDPKATPLALNALSNYVNASLIPSTPPLLRINCATAKPECRSCPNVYVAAQAPKRCSVALFWQAIWDSNVRVIVMLTRLHEREKEKCWPYWPRKHDNRDGDGEGDGLNSELCSATYGNFAVTLQSTETGFCYIRRVLVIHNKAVENTIPRRVIQLLMTSWDDFKVPRKDDFCIFLKKYWDDLKAMNRQSVGSVLVHCSAGVGRTGTFIAIDMLARYIEGLVELGKRRVSSNTKTEDNGVPWQESIYANLTESGKAILLHNRATLDKSTSMVDIFQTVLWLRSQRLKSVQQDIQYIFIYDFLSYYIQSLTGEVEFPFDSV</sequence>
<dbReference type="Gene3D" id="2.60.40.10">
    <property type="entry name" value="Immunoglobulins"/>
    <property type="match status" value="1"/>
</dbReference>
<dbReference type="Gene3D" id="3.90.190.10">
    <property type="entry name" value="Protein tyrosine phosphatase superfamily"/>
    <property type="match status" value="1"/>
</dbReference>
<dbReference type="PRINTS" id="PR00700">
    <property type="entry name" value="PRTYPHPHTASE"/>
</dbReference>
<organism evidence="11">
    <name type="scientific">Echinococcus granulosus</name>
    <name type="common">Hydatid tapeworm</name>
    <dbReference type="NCBI Taxonomy" id="6210"/>
    <lineage>
        <taxon>Eukaryota</taxon>
        <taxon>Metazoa</taxon>
        <taxon>Spiralia</taxon>
        <taxon>Lophotrochozoa</taxon>
        <taxon>Platyhelminthes</taxon>
        <taxon>Cestoda</taxon>
        <taxon>Eucestoda</taxon>
        <taxon>Cyclophyllidea</taxon>
        <taxon>Taeniidae</taxon>
        <taxon>Echinococcus</taxon>
        <taxon>Echinococcus granulosus group</taxon>
    </lineage>
</organism>
<comment type="catalytic activity">
    <reaction evidence="6">
        <text>O-phospho-L-tyrosyl-[protein] + H2O = L-tyrosyl-[protein] + phosphate</text>
        <dbReference type="Rhea" id="RHEA:10684"/>
        <dbReference type="Rhea" id="RHEA-COMP:10136"/>
        <dbReference type="Rhea" id="RHEA-COMP:20101"/>
        <dbReference type="ChEBI" id="CHEBI:15377"/>
        <dbReference type="ChEBI" id="CHEBI:43474"/>
        <dbReference type="ChEBI" id="CHEBI:46858"/>
        <dbReference type="ChEBI" id="CHEBI:61978"/>
        <dbReference type="EC" id="3.1.3.48"/>
    </reaction>
</comment>
<dbReference type="PROSITE" id="PS50055">
    <property type="entry name" value="TYR_PHOSPHATASE_PTP"/>
    <property type="match status" value="1"/>
</dbReference>
<keyword evidence="5 7" id="KW-0472">Membrane</keyword>
<keyword evidence="7" id="KW-0812">Transmembrane</keyword>
<dbReference type="InterPro" id="IPR000242">
    <property type="entry name" value="PTP_cat"/>
</dbReference>
<dbReference type="CDD" id="cd00047">
    <property type="entry name" value="PTPc"/>
    <property type="match status" value="1"/>
</dbReference>
<dbReference type="InterPro" id="IPR036116">
    <property type="entry name" value="FN3_sf"/>
</dbReference>
<evidence type="ECO:0000256" key="4">
    <source>
        <dbReference type="ARBA" id="ARBA00022912"/>
    </source>
</evidence>
<dbReference type="PROSITE" id="PS00383">
    <property type="entry name" value="TYR_PHOSPHATASE_1"/>
    <property type="match status" value="1"/>
</dbReference>
<dbReference type="InterPro" id="IPR016130">
    <property type="entry name" value="Tyr_Pase_AS"/>
</dbReference>
<dbReference type="OrthoDB" id="6248103at2759"/>
<evidence type="ECO:0000313" key="12">
    <source>
        <dbReference type="Proteomes" id="UP000492820"/>
    </source>
</evidence>
<dbReference type="InterPro" id="IPR000387">
    <property type="entry name" value="Tyr_Pase_dom"/>
</dbReference>
<dbReference type="SUPFAM" id="SSF49265">
    <property type="entry name" value="Fibronectin type III"/>
    <property type="match status" value="1"/>
</dbReference>
<dbReference type="InterPro" id="IPR050348">
    <property type="entry name" value="Protein-Tyr_Phosphatase"/>
</dbReference>
<evidence type="ECO:0000256" key="7">
    <source>
        <dbReference type="SAM" id="Phobius"/>
    </source>
</evidence>
<evidence type="ECO:0000313" key="13">
    <source>
        <dbReference type="WBParaSite" id="EgrG_000186500"/>
    </source>
</evidence>
<evidence type="ECO:0000256" key="8">
    <source>
        <dbReference type="SAM" id="SignalP"/>
    </source>
</evidence>
<keyword evidence="3" id="KW-0378">Hydrolase</keyword>
<dbReference type="EMBL" id="LK028583">
    <property type="protein sequence ID" value="CDS21449.1"/>
    <property type="molecule type" value="Genomic_DNA"/>
</dbReference>
<dbReference type="GO" id="GO:0004725">
    <property type="term" value="F:protein tyrosine phosphatase activity"/>
    <property type="evidence" value="ECO:0007669"/>
    <property type="project" value="UniProtKB-EC"/>
</dbReference>
<keyword evidence="2 8" id="KW-0732">Signal</keyword>
<dbReference type="SUPFAM" id="SSF52799">
    <property type="entry name" value="(Phosphotyrosine protein) phosphatases II"/>
    <property type="match status" value="1"/>
</dbReference>
<dbReference type="GO" id="GO:0016020">
    <property type="term" value="C:membrane"/>
    <property type="evidence" value="ECO:0007669"/>
    <property type="project" value="UniProtKB-SubCell"/>
</dbReference>